<dbReference type="PROSITE" id="PS51178">
    <property type="entry name" value="PASTA"/>
    <property type="match status" value="3"/>
</dbReference>
<dbReference type="PATRIC" id="fig|1341156.4.peg.2931"/>
<keyword evidence="2" id="KW-1133">Transmembrane helix</keyword>
<organism evidence="4 5">
    <name type="scientific">Ruminococcus albus SY3</name>
    <dbReference type="NCBI Taxonomy" id="1341156"/>
    <lineage>
        <taxon>Bacteria</taxon>
        <taxon>Bacillati</taxon>
        <taxon>Bacillota</taxon>
        <taxon>Clostridia</taxon>
        <taxon>Eubacteriales</taxon>
        <taxon>Oscillospiraceae</taxon>
        <taxon>Ruminococcus</taxon>
    </lineage>
</organism>
<proteinExistence type="predicted"/>
<evidence type="ECO:0000259" key="3">
    <source>
        <dbReference type="PROSITE" id="PS51178"/>
    </source>
</evidence>
<dbReference type="OrthoDB" id="1815523at2"/>
<dbReference type="Proteomes" id="UP000021369">
    <property type="component" value="Unassembled WGS sequence"/>
</dbReference>
<dbReference type="AlphaFoldDB" id="A0A011UZL7"/>
<gene>
    <name evidence="4" type="ORF">RASY3_16655</name>
</gene>
<sequence length="507" mass="55067">MMKNRLKNLGFRASDSDADILRDEFADFGKDAQIPDDAKERILSSVMGKAGFKMNNTNGIIKGHKNIPENKTDKNITTSNGKLRLHRGGAIAACIAVLAAGAVTSTMLFGKKINTDSPASSKTENTSADEKTTSAENDDNVTMPDLIGENIDSLDQDYDYLPEVVIAYENNPDYDDGIIFWQSPEPGEPINSYDKVILRVSGRNNTVVLPNLVGKNIDQVQQDWGDKLNIEVQDEYNNDYEEGIIFWQSQTAGKNVKEGCTITLKVSRGKQLTVIPDVSGSESEVAESELRAAGFTVVLRSKYDDNVAEGIAIGTEPAAGTEFALEGAVTLYISKGPLDNKVKVPNVVGLNKESAIKLLEENDLKAKVVDLPHDGDKGMVIDQDFESDRIVEKDSEIRIYISTGVSDPVDLTISIPMPDGLSGEFTLDGYVNGNRRYTQTISNGETVAGGAITMDISGKKTETITVSLTNESTGKSVNYAEFFVDYDKKTAELNGSLNIDGLLATMK</sequence>
<evidence type="ECO:0000256" key="1">
    <source>
        <dbReference type="SAM" id="MobiDB-lite"/>
    </source>
</evidence>
<accession>A0A011UZL7</accession>
<comment type="caution">
    <text evidence="4">The sequence shown here is derived from an EMBL/GenBank/DDBJ whole genome shotgun (WGS) entry which is preliminary data.</text>
</comment>
<protein>
    <recommendedName>
        <fullName evidence="3">PASTA domain-containing protein</fullName>
    </recommendedName>
</protein>
<name>A0A011UZL7_RUMAL</name>
<keyword evidence="5" id="KW-1185">Reference proteome</keyword>
<feature type="domain" description="PASTA" evidence="3">
    <location>
        <begin position="203"/>
        <end position="268"/>
    </location>
</feature>
<dbReference type="EMBL" id="JEOB01000004">
    <property type="protein sequence ID" value="EXM38632.1"/>
    <property type="molecule type" value="Genomic_DNA"/>
</dbReference>
<keyword evidence="2" id="KW-0472">Membrane</keyword>
<dbReference type="CDD" id="cd06577">
    <property type="entry name" value="PASTA_pknB"/>
    <property type="match status" value="4"/>
</dbReference>
<dbReference type="SMART" id="SM00740">
    <property type="entry name" value="PASTA"/>
    <property type="match status" value="4"/>
</dbReference>
<feature type="region of interest" description="Disordered" evidence="1">
    <location>
        <begin position="113"/>
        <end position="144"/>
    </location>
</feature>
<reference evidence="4 5" key="1">
    <citation type="submission" date="2013-06" db="EMBL/GenBank/DDBJ databases">
        <title>Rumen cellulosomics: divergent fiber-degrading strategies revealed by comparative genome-wide analysis of six Ruminococcal strains.</title>
        <authorList>
            <person name="Dassa B."/>
            <person name="Borovok I."/>
            <person name="Lamed R."/>
            <person name="Flint H."/>
            <person name="Yeoman C.J."/>
            <person name="White B."/>
            <person name="Bayer E.A."/>
        </authorList>
    </citation>
    <scope>NUCLEOTIDE SEQUENCE [LARGE SCALE GENOMIC DNA]</scope>
    <source>
        <strain evidence="4 5">SY3</strain>
    </source>
</reference>
<evidence type="ECO:0000313" key="4">
    <source>
        <dbReference type="EMBL" id="EXM38632.1"/>
    </source>
</evidence>
<dbReference type="Gene3D" id="3.30.10.20">
    <property type="match status" value="4"/>
</dbReference>
<evidence type="ECO:0000256" key="2">
    <source>
        <dbReference type="SAM" id="Phobius"/>
    </source>
</evidence>
<feature type="domain" description="PASTA" evidence="3">
    <location>
        <begin position="338"/>
        <end position="403"/>
    </location>
</feature>
<feature type="transmembrane region" description="Helical" evidence="2">
    <location>
        <begin position="90"/>
        <end position="110"/>
    </location>
</feature>
<dbReference type="RefSeq" id="WP_080691421.1">
    <property type="nucleotide sequence ID" value="NZ_JEOB01000004.1"/>
</dbReference>
<dbReference type="SUPFAM" id="SSF54184">
    <property type="entry name" value="Penicillin-binding protein 2x (pbp-2x), c-terminal domain"/>
    <property type="match status" value="1"/>
</dbReference>
<keyword evidence="2" id="KW-0812">Transmembrane</keyword>
<feature type="compositionally biased region" description="Polar residues" evidence="1">
    <location>
        <begin position="115"/>
        <end position="126"/>
    </location>
</feature>
<dbReference type="InterPro" id="IPR005543">
    <property type="entry name" value="PASTA_dom"/>
</dbReference>
<evidence type="ECO:0000313" key="5">
    <source>
        <dbReference type="Proteomes" id="UP000021369"/>
    </source>
</evidence>
<dbReference type="Pfam" id="PF03793">
    <property type="entry name" value="PASTA"/>
    <property type="match status" value="4"/>
</dbReference>
<feature type="domain" description="PASTA" evidence="3">
    <location>
        <begin position="269"/>
        <end position="335"/>
    </location>
</feature>